<dbReference type="EMBL" id="AP014924">
    <property type="protein sequence ID" value="BAS28277.1"/>
    <property type="molecule type" value="Genomic_DNA"/>
</dbReference>
<dbReference type="AlphaFoldDB" id="A0A0K2SMP8"/>
<keyword evidence="4" id="KW-1185">Reference proteome</keyword>
<dbReference type="Proteomes" id="UP000065807">
    <property type="component" value="Chromosome"/>
</dbReference>
<proteinExistence type="predicted"/>
<dbReference type="PATRIC" id="fig|1555112.3.peg.2485"/>
<sequence length="382" mass="39005">MRRPEVGGREAGREARRPLVVAVDGGGSRTRLWVLDPEGRLLGRGEAGSSNLTAAGVEVAARAVTEAAERAGLRSAGPGESLEPAGPASPGTTGARGGTGWLDGPVAVVALALAGADREPEAGRMRARVEGLFPGSSVELVHDGVGALLAGTLGGPGLLLLAGTGSLALALGPEGQEVRAGGWGYLLGDEGSGYWIGREAIRAALRAHDGRGPATGLTTVLREAAGLEDVTALVGPVHRGERDRGWIARLARPVVEAADAGDTVAARILDDAAGELALLVRAVLERAAFLAPLETVPVVAAGGLFRLGPSWGRRVAGALAREAPRARLAERVQDPVVGAAYLALRRFHGELPEEVIERLHTLRQGGQGGRRAPAGGGLLQPV</sequence>
<dbReference type="Pfam" id="PF01869">
    <property type="entry name" value="BcrAD_BadFG"/>
    <property type="match status" value="1"/>
</dbReference>
<evidence type="ECO:0000313" key="3">
    <source>
        <dbReference type="EMBL" id="BAS28277.1"/>
    </source>
</evidence>
<dbReference type="CDD" id="cd24007">
    <property type="entry name" value="ASKHA_NBD_eukNAGK-like"/>
    <property type="match status" value="1"/>
</dbReference>
<feature type="compositionally biased region" description="Gly residues" evidence="1">
    <location>
        <begin position="365"/>
        <end position="382"/>
    </location>
</feature>
<accession>A0A0K2SMP8</accession>
<feature type="region of interest" description="Disordered" evidence="1">
    <location>
        <begin position="363"/>
        <end position="382"/>
    </location>
</feature>
<dbReference type="Gene3D" id="3.30.420.40">
    <property type="match status" value="2"/>
</dbReference>
<protein>
    <recommendedName>
        <fullName evidence="2">ATPase BadF/BadG/BcrA/BcrD type domain-containing protein</fullName>
    </recommendedName>
</protein>
<name>A0A0K2SMP8_LIMPI</name>
<reference evidence="4" key="1">
    <citation type="submission" date="2015-07" db="EMBL/GenBank/DDBJ databases">
        <title>Complete genome sequence and phylogenetic analysis of Limnochorda pilosa.</title>
        <authorList>
            <person name="Watanabe M."/>
            <person name="Kojima H."/>
            <person name="Fukui M."/>
        </authorList>
    </citation>
    <scope>NUCLEOTIDE SEQUENCE [LARGE SCALE GENOMIC DNA]</scope>
    <source>
        <strain evidence="4">HC45</strain>
    </source>
</reference>
<evidence type="ECO:0000313" key="4">
    <source>
        <dbReference type="Proteomes" id="UP000065807"/>
    </source>
</evidence>
<dbReference type="PANTHER" id="PTHR43190">
    <property type="entry name" value="N-ACETYL-D-GLUCOSAMINE KINASE"/>
    <property type="match status" value="1"/>
</dbReference>
<dbReference type="InterPro" id="IPR002731">
    <property type="entry name" value="ATPase_BadF"/>
</dbReference>
<dbReference type="InterPro" id="IPR043129">
    <property type="entry name" value="ATPase_NBD"/>
</dbReference>
<reference evidence="4" key="2">
    <citation type="journal article" date="2016" name="Int. J. Syst. Evol. Microbiol.">
        <title>Complete genome sequence and cell structure of Limnochorda pilosa, a Gram-negative spore-former within the phylum Firmicutes.</title>
        <authorList>
            <person name="Watanabe M."/>
            <person name="Kojima H."/>
            <person name="Fukui M."/>
        </authorList>
    </citation>
    <scope>NUCLEOTIDE SEQUENCE [LARGE SCALE GENOMIC DNA]</scope>
    <source>
        <strain evidence="4">HC45</strain>
    </source>
</reference>
<organism evidence="3 4">
    <name type="scientific">Limnochorda pilosa</name>
    <dbReference type="NCBI Taxonomy" id="1555112"/>
    <lineage>
        <taxon>Bacteria</taxon>
        <taxon>Bacillati</taxon>
        <taxon>Bacillota</taxon>
        <taxon>Limnochordia</taxon>
        <taxon>Limnochordales</taxon>
        <taxon>Limnochordaceae</taxon>
        <taxon>Limnochorda</taxon>
    </lineage>
</organism>
<dbReference type="KEGG" id="lpil:LIP_2436"/>
<feature type="region of interest" description="Disordered" evidence="1">
    <location>
        <begin position="70"/>
        <end position="99"/>
    </location>
</feature>
<evidence type="ECO:0000256" key="1">
    <source>
        <dbReference type="SAM" id="MobiDB-lite"/>
    </source>
</evidence>
<dbReference type="SUPFAM" id="SSF53067">
    <property type="entry name" value="Actin-like ATPase domain"/>
    <property type="match status" value="2"/>
</dbReference>
<gene>
    <name evidence="3" type="ORF">LIP_2436</name>
</gene>
<dbReference type="InterPro" id="IPR052519">
    <property type="entry name" value="Euk-type_GlcNAc_Kinase"/>
</dbReference>
<feature type="domain" description="ATPase BadF/BadG/BcrA/BcrD type" evidence="2">
    <location>
        <begin position="23"/>
        <end position="310"/>
    </location>
</feature>
<dbReference type="PANTHER" id="PTHR43190:SF3">
    <property type="entry name" value="N-ACETYL-D-GLUCOSAMINE KINASE"/>
    <property type="match status" value="1"/>
</dbReference>
<evidence type="ECO:0000259" key="2">
    <source>
        <dbReference type="Pfam" id="PF01869"/>
    </source>
</evidence>
<dbReference type="STRING" id="1555112.LIP_2436"/>